<evidence type="ECO:0000313" key="1">
    <source>
        <dbReference type="Proteomes" id="UP000286641"/>
    </source>
</evidence>
<accession>A0A3Q7MYN9</accession>
<evidence type="ECO:0000313" key="2">
    <source>
        <dbReference type="RefSeq" id="XP_025712354.1"/>
    </source>
</evidence>
<name>A0A3Q7MYN9_CALUR</name>
<gene>
    <name evidence="2" type="primary">LOC112812016</name>
</gene>
<protein>
    <submittedName>
        <fullName evidence="2">Uncharacterized protein LOC112812016</fullName>
    </submittedName>
</protein>
<organism evidence="1 2">
    <name type="scientific">Callorhinus ursinus</name>
    <name type="common">Northern fur seal</name>
    <dbReference type="NCBI Taxonomy" id="34884"/>
    <lineage>
        <taxon>Eukaryota</taxon>
        <taxon>Metazoa</taxon>
        <taxon>Chordata</taxon>
        <taxon>Craniata</taxon>
        <taxon>Vertebrata</taxon>
        <taxon>Euteleostomi</taxon>
        <taxon>Mammalia</taxon>
        <taxon>Eutheria</taxon>
        <taxon>Laurasiatheria</taxon>
        <taxon>Carnivora</taxon>
        <taxon>Caniformia</taxon>
        <taxon>Pinnipedia</taxon>
        <taxon>Otariidae</taxon>
        <taxon>Callorhinus</taxon>
    </lineage>
</organism>
<reference evidence="2" key="2">
    <citation type="submission" date="2025-08" db="UniProtKB">
        <authorList>
            <consortium name="RefSeq"/>
        </authorList>
    </citation>
    <scope>IDENTIFICATION</scope>
    <source>
        <tissue evidence="2">Blood</tissue>
    </source>
</reference>
<dbReference type="RefSeq" id="XP_025712354.1">
    <property type="nucleotide sequence ID" value="XM_025856569.1"/>
</dbReference>
<keyword evidence="1" id="KW-1185">Reference proteome</keyword>
<proteinExistence type="predicted"/>
<sequence length="137" mass="14840">MSVTFLTDSTLCQRQTTLEFKVLFPWKPDKSGMSTVSRRCCLGHSPAVCLACLHVPVLPSVPASVSWVRITSGSSLSGFPKALFGSTVNERHSLPHPSVQESMENRVLLWFGSPDPDCITGTVMRTSQGSSAKDVTN</sequence>
<dbReference type="InParanoid" id="A0A3Q7MYN9"/>
<dbReference type="AlphaFoldDB" id="A0A3Q7MYN9"/>
<reference key="1">
    <citation type="submission" date="2019-01" db="UniProtKB">
        <authorList>
            <consortium name="RefSeq"/>
        </authorList>
    </citation>
    <scope>IDENTIFICATION</scope>
</reference>
<dbReference type="Proteomes" id="UP000286641">
    <property type="component" value="Unplaced"/>
</dbReference>